<dbReference type="Gene3D" id="2.20.28.30">
    <property type="entry name" value="RNA polymerase ii, chain L"/>
    <property type="match status" value="1"/>
</dbReference>
<gene>
    <name evidence="2" type="ORF">K239x_35350</name>
</gene>
<dbReference type="AlphaFoldDB" id="A0A517NWN0"/>
<dbReference type="Proteomes" id="UP000319817">
    <property type="component" value="Chromosome"/>
</dbReference>
<accession>A0A517NWN0</accession>
<evidence type="ECO:0000313" key="3">
    <source>
        <dbReference type="Proteomes" id="UP000319817"/>
    </source>
</evidence>
<dbReference type="NCBIfam" id="TIGR02605">
    <property type="entry name" value="CxxC_CxxC_SSSS"/>
    <property type="match status" value="1"/>
</dbReference>
<name>A0A517NWN0_9BACT</name>
<evidence type="ECO:0000313" key="2">
    <source>
        <dbReference type="EMBL" id="QDT11537.1"/>
    </source>
</evidence>
<feature type="domain" description="Putative regulatory protein FmdB zinc ribbon" evidence="1">
    <location>
        <begin position="1"/>
        <end position="41"/>
    </location>
</feature>
<dbReference type="OrthoDB" id="9813321at2"/>
<dbReference type="InterPro" id="IPR013429">
    <property type="entry name" value="Regulatory_FmdB_Zinc_ribbon"/>
</dbReference>
<sequence length="74" mass="7740">MPLYEYECKKCDSTVEVLVRSRDEQAECPDCGGKKLTRLMSATASPAMKFGGTLPMASGGEACGAPRCCGGGCQ</sequence>
<dbReference type="RefSeq" id="WP_145419353.1">
    <property type="nucleotide sequence ID" value="NZ_CP036526.1"/>
</dbReference>
<protein>
    <submittedName>
        <fullName evidence="2">Zinc ribbon domain protein</fullName>
    </submittedName>
</protein>
<dbReference type="SMART" id="SM00834">
    <property type="entry name" value="CxxC_CXXC_SSSS"/>
    <property type="match status" value="1"/>
</dbReference>
<organism evidence="2 3">
    <name type="scientific">Stieleria marina</name>
    <dbReference type="NCBI Taxonomy" id="1930275"/>
    <lineage>
        <taxon>Bacteria</taxon>
        <taxon>Pseudomonadati</taxon>
        <taxon>Planctomycetota</taxon>
        <taxon>Planctomycetia</taxon>
        <taxon>Pirellulales</taxon>
        <taxon>Pirellulaceae</taxon>
        <taxon>Stieleria</taxon>
    </lineage>
</organism>
<dbReference type="EMBL" id="CP036526">
    <property type="protein sequence ID" value="QDT11537.1"/>
    <property type="molecule type" value="Genomic_DNA"/>
</dbReference>
<reference evidence="2 3" key="1">
    <citation type="submission" date="2019-02" db="EMBL/GenBank/DDBJ databases">
        <title>Deep-cultivation of Planctomycetes and their phenomic and genomic characterization uncovers novel biology.</title>
        <authorList>
            <person name="Wiegand S."/>
            <person name="Jogler M."/>
            <person name="Boedeker C."/>
            <person name="Pinto D."/>
            <person name="Vollmers J."/>
            <person name="Rivas-Marin E."/>
            <person name="Kohn T."/>
            <person name="Peeters S.H."/>
            <person name="Heuer A."/>
            <person name="Rast P."/>
            <person name="Oberbeckmann S."/>
            <person name="Bunk B."/>
            <person name="Jeske O."/>
            <person name="Meyerdierks A."/>
            <person name="Storesund J.E."/>
            <person name="Kallscheuer N."/>
            <person name="Luecker S."/>
            <person name="Lage O.M."/>
            <person name="Pohl T."/>
            <person name="Merkel B.J."/>
            <person name="Hornburger P."/>
            <person name="Mueller R.-W."/>
            <person name="Bruemmer F."/>
            <person name="Labrenz M."/>
            <person name="Spormann A.M."/>
            <person name="Op den Camp H."/>
            <person name="Overmann J."/>
            <person name="Amann R."/>
            <person name="Jetten M.S.M."/>
            <person name="Mascher T."/>
            <person name="Medema M.H."/>
            <person name="Devos D.P."/>
            <person name="Kaster A.-K."/>
            <person name="Ovreas L."/>
            <person name="Rohde M."/>
            <person name="Galperin M.Y."/>
            <person name="Jogler C."/>
        </authorList>
    </citation>
    <scope>NUCLEOTIDE SEQUENCE [LARGE SCALE GENOMIC DNA]</scope>
    <source>
        <strain evidence="2 3">K23_9</strain>
    </source>
</reference>
<keyword evidence="3" id="KW-1185">Reference proteome</keyword>
<evidence type="ECO:0000259" key="1">
    <source>
        <dbReference type="SMART" id="SM00834"/>
    </source>
</evidence>
<proteinExistence type="predicted"/>
<dbReference type="Pfam" id="PF09723">
    <property type="entry name" value="Zn_ribbon_8"/>
    <property type="match status" value="1"/>
</dbReference>